<feature type="compositionally biased region" description="Polar residues" evidence="1">
    <location>
        <begin position="25"/>
        <end position="38"/>
    </location>
</feature>
<reference evidence="2 3" key="1">
    <citation type="submission" date="2022-12" db="EMBL/GenBank/DDBJ databases">
        <title>Chromosome-scale assembly of the Ensete ventricosum genome.</title>
        <authorList>
            <person name="Dussert Y."/>
            <person name="Stocks J."/>
            <person name="Wendawek A."/>
            <person name="Woldeyes F."/>
            <person name="Nichols R.A."/>
            <person name="Borrell J.S."/>
        </authorList>
    </citation>
    <scope>NUCLEOTIDE SEQUENCE [LARGE SCALE GENOMIC DNA]</scope>
    <source>
        <strain evidence="3">cv. Maze</strain>
        <tissue evidence="2">Seeds</tissue>
    </source>
</reference>
<evidence type="ECO:0000313" key="2">
    <source>
        <dbReference type="EMBL" id="KAJ8459386.1"/>
    </source>
</evidence>
<evidence type="ECO:0000313" key="3">
    <source>
        <dbReference type="Proteomes" id="UP001222027"/>
    </source>
</evidence>
<dbReference type="PANTHER" id="PTHR11439:SF496">
    <property type="entry name" value="RNA-DIRECTED DNA POLYMERASE"/>
    <property type="match status" value="1"/>
</dbReference>
<protein>
    <recommendedName>
        <fullName evidence="4">Reverse transcriptase Ty1/copia-type domain-containing protein</fullName>
    </recommendedName>
</protein>
<proteinExistence type="predicted"/>
<dbReference type="CDD" id="cd09272">
    <property type="entry name" value="RNase_HI_RT_Ty1"/>
    <property type="match status" value="1"/>
</dbReference>
<dbReference type="AlphaFoldDB" id="A0AAV8NZZ9"/>
<comment type="caution">
    <text evidence="2">The sequence shown here is derived from an EMBL/GenBank/DDBJ whole genome shotgun (WGS) entry which is preliminary data.</text>
</comment>
<gene>
    <name evidence="2" type="ORF">OPV22_032312</name>
</gene>
<organism evidence="2 3">
    <name type="scientific">Ensete ventricosum</name>
    <name type="common">Abyssinian banana</name>
    <name type="synonym">Musa ensete</name>
    <dbReference type="NCBI Taxonomy" id="4639"/>
    <lineage>
        <taxon>Eukaryota</taxon>
        <taxon>Viridiplantae</taxon>
        <taxon>Streptophyta</taxon>
        <taxon>Embryophyta</taxon>
        <taxon>Tracheophyta</taxon>
        <taxon>Spermatophyta</taxon>
        <taxon>Magnoliopsida</taxon>
        <taxon>Liliopsida</taxon>
        <taxon>Zingiberales</taxon>
        <taxon>Musaceae</taxon>
        <taxon>Ensete</taxon>
    </lineage>
</organism>
<sequence length="136" mass="14763">MFLEKEHNLGGNNGSDIELSEVGEPSSSTIPELESVQSDIDDSKSNSGYVFTLNGGAVSWKSFKQDTTTDSTIVAEYIAAAEAAKEGVWMKKFIKHLGVIPSSMELTPIYCDSGRVITLAREPRSQQNCSEEVPSD</sequence>
<dbReference type="Proteomes" id="UP001222027">
    <property type="component" value="Unassembled WGS sequence"/>
</dbReference>
<keyword evidence="3" id="KW-1185">Reference proteome</keyword>
<evidence type="ECO:0008006" key="4">
    <source>
        <dbReference type="Google" id="ProtNLM"/>
    </source>
</evidence>
<feature type="region of interest" description="Disordered" evidence="1">
    <location>
        <begin position="1"/>
        <end position="42"/>
    </location>
</feature>
<accession>A0AAV8NZZ9</accession>
<dbReference type="EMBL" id="JAQQAF010000009">
    <property type="protein sequence ID" value="KAJ8459386.1"/>
    <property type="molecule type" value="Genomic_DNA"/>
</dbReference>
<dbReference type="PANTHER" id="PTHR11439">
    <property type="entry name" value="GAG-POL-RELATED RETROTRANSPOSON"/>
    <property type="match status" value="1"/>
</dbReference>
<name>A0AAV8NZZ9_ENSVE</name>
<evidence type="ECO:0000256" key="1">
    <source>
        <dbReference type="SAM" id="MobiDB-lite"/>
    </source>
</evidence>